<reference evidence="1" key="1">
    <citation type="journal article" date="2015" name="Nature">
        <title>Complex archaea that bridge the gap between prokaryotes and eukaryotes.</title>
        <authorList>
            <person name="Spang A."/>
            <person name="Saw J.H."/>
            <person name="Jorgensen S.L."/>
            <person name="Zaremba-Niedzwiedzka K."/>
            <person name="Martijn J."/>
            <person name="Lind A.E."/>
            <person name="van Eijk R."/>
            <person name="Schleper C."/>
            <person name="Guy L."/>
            <person name="Ettema T.J."/>
        </authorList>
    </citation>
    <scope>NUCLEOTIDE SEQUENCE</scope>
</reference>
<name>A0A0F8ZD56_9ZZZZ</name>
<dbReference type="SUPFAM" id="SSF56059">
    <property type="entry name" value="Glutathione synthetase ATP-binding domain-like"/>
    <property type="match status" value="1"/>
</dbReference>
<organism evidence="1">
    <name type="scientific">marine sediment metagenome</name>
    <dbReference type="NCBI Taxonomy" id="412755"/>
    <lineage>
        <taxon>unclassified sequences</taxon>
        <taxon>metagenomes</taxon>
        <taxon>ecological metagenomes</taxon>
    </lineage>
</organism>
<dbReference type="EMBL" id="LAZR01048535">
    <property type="protein sequence ID" value="KKK91703.1"/>
    <property type="molecule type" value="Genomic_DNA"/>
</dbReference>
<evidence type="ECO:0008006" key="2">
    <source>
        <dbReference type="Google" id="ProtNLM"/>
    </source>
</evidence>
<proteinExistence type="predicted"/>
<sequence length="252" mass="28661">QNHKHNNILNCQSKFQTSRIWSEVWSQTYGYMINGNIMDKLHNLMTRLGNTFWLRASHGAGGKASLLTKNITHAYHWCKFWLEYADITLMAQKYLSGRNFAWQSVWKNGELIVSQGRERLQYLYGNATVSGISGSSSVSRLVNIDQLNNNAIKAIKLIDNKPHGIYSVDLTEDGDDIVPTEINAGRFFTMSYLLAKASVEVNKPRGNMPLIYLKLGNDLEIPDGATMNILPSDFYWFRHVDCPAILIKKNDL</sequence>
<protein>
    <recommendedName>
        <fullName evidence="2">ATP-grasp fold RimK-type domain-containing protein</fullName>
    </recommendedName>
</protein>
<evidence type="ECO:0000313" key="1">
    <source>
        <dbReference type="EMBL" id="KKK91703.1"/>
    </source>
</evidence>
<accession>A0A0F8ZD56</accession>
<comment type="caution">
    <text evidence="1">The sequence shown here is derived from an EMBL/GenBank/DDBJ whole genome shotgun (WGS) entry which is preliminary data.</text>
</comment>
<gene>
    <name evidence="1" type="ORF">LCGC14_2710290</name>
</gene>
<dbReference type="AlphaFoldDB" id="A0A0F8ZD56"/>
<feature type="non-terminal residue" evidence="1">
    <location>
        <position position="1"/>
    </location>
</feature>